<evidence type="ECO:0000313" key="3">
    <source>
        <dbReference type="Proteomes" id="UP000010816"/>
    </source>
</evidence>
<dbReference type="InterPro" id="IPR027396">
    <property type="entry name" value="DsrEFH-like"/>
</dbReference>
<dbReference type="OrthoDB" id="5615986at2"/>
<sequence>MIYPHVRIFIGLLVVALTAMPSLAGDYDNALKGVKKFDAVFDFTHGDPEVANILLTAIDQVDDSREVESMPNAPKLAIVFHDAAVHLLSTDRGKYDDAEWAEVQKFQNALKEMKERGVTMEVCQFALDVFGVDRGTVIPVIDQVPNGFVSVIGYQEQGYALVRIP</sequence>
<dbReference type="PANTHER" id="PTHR37691:SF1">
    <property type="entry name" value="BLR3518 PROTEIN"/>
    <property type="match status" value="1"/>
</dbReference>
<dbReference type="InterPro" id="IPR003787">
    <property type="entry name" value="Sulphur_relay_DsrE/F-like"/>
</dbReference>
<gene>
    <name evidence="2" type="ORF">Thimo_3178</name>
</gene>
<evidence type="ECO:0000313" key="2">
    <source>
        <dbReference type="EMBL" id="AGA91858.1"/>
    </source>
</evidence>
<dbReference type="SUPFAM" id="SSF75169">
    <property type="entry name" value="DsrEFH-like"/>
    <property type="match status" value="1"/>
</dbReference>
<dbReference type="KEGG" id="tmb:Thimo_3178"/>
<dbReference type="HOGENOM" id="CLU_130451_0_0_6"/>
<feature type="signal peptide" evidence="1">
    <location>
        <begin position="1"/>
        <end position="24"/>
    </location>
</feature>
<accession>L0GYK5</accession>
<dbReference type="Pfam" id="PF02635">
    <property type="entry name" value="DsrE"/>
    <property type="match status" value="1"/>
</dbReference>
<dbReference type="PANTHER" id="PTHR37691">
    <property type="entry name" value="BLR3518 PROTEIN"/>
    <property type="match status" value="1"/>
</dbReference>
<reference evidence="2 3" key="1">
    <citation type="submission" date="2011-09" db="EMBL/GenBank/DDBJ databases">
        <title>Complete sequence of chromosome of Thioflavicoccus mobilis 8321.</title>
        <authorList>
            <consortium name="US DOE Joint Genome Institute"/>
            <person name="Lucas S."/>
            <person name="Han J."/>
            <person name="Lapidus A."/>
            <person name="Cheng J.-F."/>
            <person name="Goodwin L."/>
            <person name="Pitluck S."/>
            <person name="Peters L."/>
            <person name="Ovchinnikova G."/>
            <person name="Lu M."/>
            <person name="Detter J.C."/>
            <person name="Han C."/>
            <person name="Tapia R."/>
            <person name="Land M."/>
            <person name="Hauser L."/>
            <person name="Kyrpides N."/>
            <person name="Ivanova N."/>
            <person name="Pagani I."/>
            <person name="Vogl K."/>
            <person name="Liu Z."/>
            <person name="Imhoff J."/>
            <person name="Thiel V."/>
            <person name="Frigaard N.-U."/>
            <person name="Bryant D."/>
            <person name="Woyke T."/>
        </authorList>
    </citation>
    <scope>NUCLEOTIDE SEQUENCE [LARGE SCALE GENOMIC DNA]</scope>
    <source>
        <strain evidence="2 3">8321</strain>
    </source>
</reference>
<feature type="chain" id="PRO_5003943150" evidence="1">
    <location>
        <begin position="25"/>
        <end position="165"/>
    </location>
</feature>
<proteinExistence type="predicted"/>
<evidence type="ECO:0000256" key="1">
    <source>
        <dbReference type="SAM" id="SignalP"/>
    </source>
</evidence>
<dbReference type="EMBL" id="CP003051">
    <property type="protein sequence ID" value="AGA91858.1"/>
    <property type="molecule type" value="Genomic_DNA"/>
</dbReference>
<keyword evidence="3" id="KW-1185">Reference proteome</keyword>
<dbReference type="AlphaFoldDB" id="L0GYK5"/>
<name>L0GYK5_9GAMM</name>
<dbReference type="RefSeq" id="WP_015281986.1">
    <property type="nucleotide sequence ID" value="NC_019940.1"/>
</dbReference>
<protein>
    <submittedName>
        <fullName evidence="2">Uncharacterized protein</fullName>
    </submittedName>
</protein>
<dbReference type="Proteomes" id="UP000010816">
    <property type="component" value="Chromosome"/>
</dbReference>
<organism evidence="2 3">
    <name type="scientific">Thioflavicoccus mobilis 8321</name>
    <dbReference type="NCBI Taxonomy" id="765912"/>
    <lineage>
        <taxon>Bacteria</taxon>
        <taxon>Pseudomonadati</taxon>
        <taxon>Pseudomonadota</taxon>
        <taxon>Gammaproteobacteria</taxon>
        <taxon>Chromatiales</taxon>
        <taxon>Chromatiaceae</taxon>
        <taxon>Thioflavicoccus</taxon>
    </lineage>
</organism>
<dbReference type="STRING" id="765912.Thimo_3178"/>
<dbReference type="PATRIC" id="fig|765912.4.peg.3107"/>
<dbReference type="eggNOG" id="COG1416">
    <property type="taxonomic scope" value="Bacteria"/>
</dbReference>
<dbReference type="Gene3D" id="3.40.1260.10">
    <property type="entry name" value="DsrEFH-like"/>
    <property type="match status" value="1"/>
</dbReference>
<keyword evidence="1" id="KW-0732">Signal</keyword>